<feature type="signal peptide" evidence="3">
    <location>
        <begin position="1"/>
        <end position="35"/>
    </location>
</feature>
<dbReference type="SUPFAM" id="SSF53955">
    <property type="entry name" value="Lysozyme-like"/>
    <property type="match status" value="1"/>
</dbReference>
<evidence type="ECO:0000259" key="4">
    <source>
        <dbReference type="Pfam" id="PF06737"/>
    </source>
</evidence>
<feature type="domain" description="Resuscitation-promoting factor core lysozyme-like" evidence="4">
    <location>
        <begin position="35"/>
        <end position="107"/>
    </location>
</feature>
<evidence type="ECO:0000313" key="6">
    <source>
        <dbReference type="Proteomes" id="UP001185922"/>
    </source>
</evidence>
<dbReference type="EMBL" id="JAWLKH010000019">
    <property type="protein sequence ID" value="MDV6313437.1"/>
    <property type="molecule type" value="Genomic_DNA"/>
</dbReference>
<comment type="caution">
    <text evidence="5">The sequence shown here is derived from an EMBL/GenBank/DDBJ whole genome shotgun (WGS) entry which is preliminary data.</text>
</comment>
<comment type="similarity">
    <text evidence="1">Belongs to the transglycosylase family. Rpf subfamily.</text>
</comment>
<gene>
    <name evidence="5" type="ORF">R3Q15_16310</name>
</gene>
<keyword evidence="3" id="KW-0732">Signal</keyword>
<dbReference type="Pfam" id="PF06737">
    <property type="entry name" value="Transglycosylas"/>
    <property type="match status" value="1"/>
</dbReference>
<dbReference type="InterPro" id="IPR010618">
    <property type="entry name" value="RPF"/>
</dbReference>
<evidence type="ECO:0000256" key="3">
    <source>
        <dbReference type="SAM" id="SignalP"/>
    </source>
</evidence>
<feature type="chain" id="PRO_5042111572" evidence="3">
    <location>
        <begin position="36"/>
        <end position="111"/>
    </location>
</feature>
<protein>
    <submittedName>
        <fullName evidence="5">Transglycosylase family protein</fullName>
    </submittedName>
</protein>
<dbReference type="Proteomes" id="UP001185922">
    <property type="component" value="Unassembled WGS sequence"/>
</dbReference>
<organism evidence="5 6">
    <name type="scientific">Gordonia amicalis</name>
    <dbReference type="NCBI Taxonomy" id="89053"/>
    <lineage>
        <taxon>Bacteria</taxon>
        <taxon>Bacillati</taxon>
        <taxon>Actinomycetota</taxon>
        <taxon>Actinomycetes</taxon>
        <taxon>Mycobacteriales</taxon>
        <taxon>Gordoniaceae</taxon>
        <taxon>Gordonia</taxon>
    </lineage>
</organism>
<dbReference type="InterPro" id="IPR023346">
    <property type="entry name" value="Lysozyme-like_dom_sf"/>
</dbReference>
<name>A0AAE4R7T7_9ACTN</name>
<dbReference type="Gene3D" id="1.10.530.10">
    <property type="match status" value="1"/>
</dbReference>
<reference evidence="5" key="1">
    <citation type="submission" date="2023-10" db="EMBL/GenBank/DDBJ databases">
        <title>Development of a sustainable strategy for remediation of hydrocarbon-contaminated territories based on the waste exchange concept.</title>
        <authorList>
            <person name="Krivoruchko A."/>
        </authorList>
    </citation>
    <scope>NUCLEOTIDE SEQUENCE</scope>
    <source>
        <strain evidence="5">IEGM 1279</strain>
    </source>
</reference>
<dbReference type="CDD" id="cd13925">
    <property type="entry name" value="RPF"/>
    <property type="match status" value="1"/>
</dbReference>
<keyword evidence="2" id="KW-0378">Hydrolase</keyword>
<dbReference type="RefSeq" id="WP_182155781.1">
    <property type="nucleotide sequence ID" value="NZ_CP091855.1"/>
</dbReference>
<dbReference type="AlphaFoldDB" id="A0AAE4R7T7"/>
<proteinExistence type="inferred from homology"/>
<dbReference type="GO" id="GO:0016787">
    <property type="term" value="F:hydrolase activity"/>
    <property type="evidence" value="ECO:0007669"/>
    <property type="project" value="UniProtKB-KW"/>
</dbReference>
<sequence length="111" mass="11382">MRMTKTHTTKLVARAAVVGALTAAPFGMLASTASADSGNWDAVAQCESGGDWSINTGNGYYGGLQFSMSTWQANGGTGNPADASREEQIRVAENVLATQGPGAWPTCGANL</sequence>
<dbReference type="GeneID" id="77173870"/>
<evidence type="ECO:0000313" key="5">
    <source>
        <dbReference type="EMBL" id="MDV6313437.1"/>
    </source>
</evidence>
<evidence type="ECO:0000256" key="1">
    <source>
        <dbReference type="ARBA" id="ARBA00010830"/>
    </source>
</evidence>
<evidence type="ECO:0000256" key="2">
    <source>
        <dbReference type="ARBA" id="ARBA00022801"/>
    </source>
</evidence>
<accession>A0AAE4R7T7</accession>